<dbReference type="Proteomes" id="UP000192980">
    <property type="component" value="Unassembled WGS sequence"/>
</dbReference>
<dbReference type="PROSITE" id="PS00041">
    <property type="entry name" value="HTH_ARAC_FAMILY_1"/>
    <property type="match status" value="1"/>
</dbReference>
<gene>
    <name evidence="5" type="ORF">SAMN05660862_3766</name>
</gene>
<dbReference type="Pfam" id="PF12833">
    <property type="entry name" value="HTH_18"/>
    <property type="match status" value="1"/>
</dbReference>
<keyword evidence="1" id="KW-0805">Transcription regulation</keyword>
<proteinExistence type="predicted"/>
<dbReference type="InterPro" id="IPR018062">
    <property type="entry name" value="HTH_AraC-typ_CS"/>
</dbReference>
<name>A0A1X7LCF7_9SPHI</name>
<organism evidence="5 6">
    <name type="scientific">Sphingobacterium psychroaquaticum</name>
    <dbReference type="NCBI Taxonomy" id="561061"/>
    <lineage>
        <taxon>Bacteria</taxon>
        <taxon>Pseudomonadati</taxon>
        <taxon>Bacteroidota</taxon>
        <taxon>Sphingobacteriia</taxon>
        <taxon>Sphingobacteriales</taxon>
        <taxon>Sphingobacteriaceae</taxon>
        <taxon>Sphingobacterium</taxon>
    </lineage>
</organism>
<dbReference type="GO" id="GO:0003700">
    <property type="term" value="F:DNA-binding transcription factor activity"/>
    <property type="evidence" value="ECO:0007669"/>
    <property type="project" value="InterPro"/>
</dbReference>
<dbReference type="Gene3D" id="1.10.10.60">
    <property type="entry name" value="Homeodomain-like"/>
    <property type="match status" value="2"/>
</dbReference>
<dbReference type="RefSeq" id="WP_085474451.1">
    <property type="nucleotide sequence ID" value="NZ_FXAU01000009.1"/>
</dbReference>
<sequence length="302" mass="34685">MSQNHLLQQLPLSTKGELDRLVENKRAFTLRNFELNIFETYEASEQIPLQFNDLVIINMLKGKKVMHLQDKVSFDYHPGETLLLPEYTPMRIDFPEAQLAAPTQCTAISIGADKIGEVVQYLNEFYPKKSERSTWSFQLDKFHFSNNDELVRLTNRLFQVSLSTDIHKEALADLVLKELMIRIMQTQELLVLDTDTKNNSTPFTYLKSYIRQNIGEKISLDTLAAEAGMSKSALSRAFKTELGVSPVEYVIRERIAYAKQVLQQSKSVKIACFSAGFSDINYFVRLFKQREGITPGRYIMMS</sequence>
<evidence type="ECO:0000256" key="1">
    <source>
        <dbReference type="ARBA" id="ARBA00023015"/>
    </source>
</evidence>
<evidence type="ECO:0000313" key="6">
    <source>
        <dbReference type="Proteomes" id="UP000192980"/>
    </source>
</evidence>
<dbReference type="PANTHER" id="PTHR43280:SF2">
    <property type="entry name" value="HTH-TYPE TRANSCRIPTIONAL REGULATOR EXSA"/>
    <property type="match status" value="1"/>
</dbReference>
<protein>
    <submittedName>
        <fullName evidence="5">Helix-turn-helix domain-containing protein</fullName>
    </submittedName>
</protein>
<dbReference type="GO" id="GO:0043565">
    <property type="term" value="F:sequence-specific DNA binding"/>
    <property type="evidence" value="ECO:0007669"/>
    <property type="project" value="InterPro"/>
</dbReference>
<dbReference type="OrthoDB" id="9779074at2"/>
<dbReference type="SMART" id="SM00342">
    <property type="entry name" value="HTH_ARAC"/>
    <property type="match status" value="1"/>
</dbReference>
<evidence type="ECO:0000259" key="4">
    <source>
        <dbReference type="PROSITE" id="PS01124"/>
    </source>
</evidence>
<dbReference type="PROSITE" id="PS01124">
    <property type="entry name" value="HTH_ARAC_FAMILY_2"/>
    <property type="match status" value="1"/>
</dbReference>
<reference evidence="5 6" key="1">
    <citation type="submission" date="2017-04" db="EMBL/GenBank/DDBJ databases">
        <authorList>
            <person name="Afonso C.L."/>
            <person name="Miller P.J."/>
            <person name="Scott M.A."/>
            <person name="Spackman E."/>
            <person name="Goraichik I."/>
            <person name="Dimitrov K.M."/>
            <person name="Suarez D.L."/>
            <person name="Swayne D.E."/>
        </authorList>
    </citation>
    <scope>NUCLEOTIDE SEQUENCE [LARGE SCALE GENOMIC DNA]</scope>
    <source>
        <strain evidence="5 6">DSM 22418</strain>
    </source>
</reference>
<dbReference type="AlphaFoldDB" id="A0A1X7LCF7"/>
<evidence type="ECO:0000313" key="5">
    <source>
        <dbReference type="EMBL" id="SMG50859.1"/>
    </source>
</evidence>
<dbReference type="InterPro" id="IPR018060">
    <property type="entry name" value="HTH_AraC"/>
</dbReference>
<dbReference type="InterPro" id="IPR009594">
    <property type="entry name" value="Tscrpt_reg_HTH_AraC_N"/>
</dbReference>
<dbReference type="STRING" id="561061.SAMN05660862_3766"/>
<dbReference type="SUPFAM" id="SSF46689">
    <property type="entry name" value="Homeodomain-like"/>
    <property type="match status" value="2"/>
</dbReference>
<keyword evidence="6" id="KW-1185">Reference proteome</keyword>
<dbReference type="EMBL" id="FXAU01000009">
    <property type="protein sequence ID" value="SMG50859.1"/>
    <property type="molecule type" value="Genomic_DNA"/>
</dbReference>
<evidence type="ECO:0000256" key="2">
    <source>
        <dbReference type="ARBA" id="ARBA00023125"/>
    </source>
</evidence>
<evidence type="ECO:0000256" key="3">
    <source>
        <dbReference type="ARBA" id="ARBA00023163"/>
    </source>
</evidence>
<feature type="domain" description="HTH araC/xylS-type" evidence="4">
    <location>
        <begin position="204"/>
        <end position="301"/>
    </location>
</feature>
<dbReference type="InterPro" id="IPR009057">
    <property type="entry name" value="Homeodomain-like_sf"/>
</dbReference>
<accession>A0A1X7LCF7</accession>
<keyword evidence="2" id="KW-0238">DNA-binding</keyword>
<dbReference type="PANTHER" id="PTHR43280">
    <property type="entry name" value="ARAC-FAMILY TRANSCRIPTIONAL REGULATOR"/>
    <property type="match status" value="1"/>
</dbReference>
<dbReference type="Pfam" id="PF06719">
    <property type="entry name" value="AraC_N"/>
    <property type="match status" value="1"/>
</dbReference>
<keyword evidence="3" id="KW-0804">Transcription</keyword>